<keyword evidence="7" id="KW-1185">Reference proteome</keyword>
<feature type="region of interest" description="Disordered" evidence="3">
    <location>
        <begin position="20"/>
        <end position="53"/>
    </location>
</feature>
<evidence type="ECO:0000256" key="1">
    <source>
        <dbReference type="ARBA" id="ARBA00004370"/>
    </source>
</evidence>
<evidence type="ECO:0000259" key="5">
    <source>
        <dbReference type="Pfam" id="PF05433"/>
    </source>
</evidence>
<accession>A0A5C5TXT9</accession>
<dbReference type="AlphaFoldDB" id="A0A5C5TXT9"/>
<evidence type="ECO:0000256" key="2">
    <source>
        <dbReference type="ARBA" id="ARBA00023136"/>
    </source>
</evidence>
<comment type="subcellular location">
    <subcellularLocation>
        <location evidence="1">Membrane</location>
    </subcellularLocation>
</comment>
<gene>
    <name evidence="6" type="ORF">FQY83_14450</name>
</gene>
<feature type="compositionally biased region" description="Basic and acidic residues" evidence="3">
    <location>
        <begin position="37"/>
        <end position="48"/>
    </location>
</feature>
<feature type="region of interest" description="Disordered" evidence="3">
    <location>
        <begin position="84"/>
        <end position="136"/>
    </location>
</feature>
<dbReference type="Proteomes" id="UP000319980">
    <property type="component" value="Unassembled WGS sequence"/>
</dbReference>
<evidence type="ECO:0000256" key="3">
    <source>
        <dbReference type="SAM" id="MobiDB-lite"/>
    </source>
</evidence>
<keyword evidence="2" id="KW-0472">Membrane</keyword>
<dbReference type="Pfam" id="PF05433">
    <property type="entry name" value="Rick_17kDa_Anti"/>
    <property type="match status" value="1"/>
</dbReference>
<dbReference type="InterPro" id="IPR051407">
    <property type="entry name" value="Bact_OM_lipoprot/Surf_antigen"/>
</dbReference>
<feature type="signal peptide" evidence="4">
    <location>
        <begin position="1"/>
        <end position="21"/>
    </location>
</feature>
<comment type="caution">
    <text evidence="6">The sequence shown here is derived from an EMBL/GenBank/DDBJ whole genome shotgun (WGS) entry which is preliminary data.</text>
</comment>
<keyword evidence="4" id="KW-0732">Signal</keyword>
<evidence type="ECO:0000313" key="7">
    <source>
        <dbReference type="Proteomes" id="UP000319980"/>
    </source>
</evidence>
<organism evidence="6 7">
    <name type="scientific">Luteimonas marina</name>
    <dbReference type="NCBI Taxonomy" id="488485"/>
    <lineage>
        <taxon>Bacteria</taxon>
        <taxon>Pseudomonadati</taxon>
        <taxon>Pseudomonadota</taxon>
        <taxon>Gammaproteobacteria</taxon>
        <taxon>Lysobacterales</taxon>
        <taxon>Lysobacteraceae</taxon>
        <taxon>Luteimonas</taxon>
    </lineage>
</organism>
<dbReference type="RefSeq" id="WP_146388679.1">
    <property type="nucleotide sequence ID" value="NZ_VOHK01000006.1"/>
</dbReference>
<dbReference type="OrthoDB" id="9132795at2"/>
<dbReference type="PANTHER" id="PTHR35603:SF2">
    <property type="entry name" value="OUTER MEMBRANE LIPOPROTEIN"/>
    <property type="match status" value="1"/>
</dbReference>
<dbReference type="EMBL" id="VOHK01000006">
    <property type="protein sequence ID" value="TWT18574.1"/>
    <property type="molecule type" value="Genomic_DNA"/>
</dbReference>
<dbReference type="InterPro" id="IPR008816">
    <property type="entry name" value="Gly_zipper_2TM_dom"/>
</dbReference>
<reference evidence="6 7" key="1">
    <citation type="journal article" date="2008" name="Int. J. Syst. Evol. Microbiol.">
        <title>Luteimonas marina sp. nov., isolated from seawater.</title>
        <authorList>
            <person name="Baik K.S."/>
            <person name="Park S.C."/>
            <person name="Kim M.S."/>
            <person name="Kim E.M."/>
            <person name="Park C."/>
            <person name="Chun J."/>
            <person name="Seong C.N."/>
        </authorList>
    </citation>
    <scope>NUCLEOTIDE SEQUENCE [LARGE SCALE GENOMIC DNA]</scope>
    <source>
        <strain evidence="6 7">FR1330</strain>
    </source>
</reference>
<proteinExistence type="predicted"/>
<evidence type="ECO:0000313" key="6">
    <source>
        <dbReference type="EMBL" id="TWT18574.1"/>
    </source>
</evidence>
<dbReference type="PANTHER" id="PTHR35603">
    <property type="match status" value="1"/>
</dbReference>
<evidence type="ECO:0000256" key="4">
    <source>
        <dbReference type="SAM" id="SignalP"/>
    </source>
</evidence>
<dbReference type="GO" id="GO:0019867">
    <property type="term" value="C:outer membrane"/>
    <property type="evidence" value="ECO:0007669"/>
    <property type="project" value="InterPro"/>
</dbReference>
<protein>
    <submittedName>
        <fullName evidence="6">Glycine zipper 2TM domain-containing protein</fullName>
    </submittedName>
</protein>
<sequence>MKATGIPLAIALVLAAGGASAQSHDDDRYGPAPYGSYERRAADHRADEASSPQGHYDWARVVRVDPVFDGRTRPVHDTRRCETRRDAYAGRDPRDGYGDDYRRDDHYRDDGYGGRDDRYRDPYGDPYRDPYREARRDENGRMVATVLGGIAGAVLGSKIGDGSGRYIGTAVGSMVGGMAGRGIYDANRRARPVDDGYVTVCGPEPYRTGGNADPYERSVDEYEVTYEYAGRQYTTRTGYHPGDRIRVRVDVRAE</sequence>
<feature type="chain" id="PRO_5023038478" evidence="4">
    <location>
        <begin position="22"/>
        <end position="254"/>
    </location>
</feature>
<name>A0A5C5TXT9_9GAMM</name>
<feature type="domain" description="Glycine zipper 2TM" evidence="5">
    <location>
        <begin position="144"/>
        <end position="183"/>
    </location>
</feature>